<dbReference type="SUPFAM" id="SSF48179">
    <property type="entry name" value="6-phosphogluconate dehydrogenase C-terminal domain-like"/>
    <property type="match status" value="1"/>
</dbReference>
<dbReference type="SUPFAM" id="SSF52413">
    <property type="entry name" value="UDP-glucose/GDP-mannose dehydrogenase C-terminal domain"/>
    <property type="match status" value="1"/>
</dbReference>
<name>A0A386HRD0_9BACT</name>
<evidence type="ECO:0000256" key="1">
    <source>
        <dbReference type="ARBA" id="ARBA00006601"/>
    </source>
</evidence>
<dbReference type="GO" id="GO:0051287">
    <property type="term" value="F:NAD binding"/>
    <property type="evidence" value="ECO:0007669"/>
    <property type="project" value="InterPro"/>
</dbReference>
<dbReference type="InterPro" id="IPR008927">
    <property type="entry name" value="6-PGluconate_DH-like_C_sf"/>
</dbReference>
<dbReference type="GO" id="GO:0016616">
    <property type="term" value="F:oxidoreductase activity, acting on the CH-OH group of donors, NAD or NADP as acceptor"/>
    <property type="evidence" value="ECO:0007669"/>
    <property type="project" value="InterPro"/>
</dbReference>
<keyword evidence="2" id="KW-0560">Oxidoreductase</keyword>
<dbReference type="InterPro" id="IPR036220">
    <property type="entry name" value="UDP-Glc/GDP-Man_DH_C_sf"/>
</dbReference>
<dbReference type="SUPFAM" id="SSF51735">
    <property type="entry name" value="NAD(P)-binding Rossmann-fold domains"/>
    <property type="match status" value="1"/>
</dbReference>
<dbReference type="EMBL" id="CP032489">
    <property type="protein sequence ID" value="AYD47991.1"/>
    <property type="molecule type" value="Genomic_DNA"/>
</dbReference>
<dbReference type="PANTHER" id="PTHR43491">
    <property type="entry name" value="UDP-N-ACETYL-D-MANNOSAMINE DEHYDROGENASE"/>
    <property type="match status" value="1"/>
</dbReference>
<dbReference type="AlphaFoldDB" id="A0A386HRD0"/>
<dbReference type="InterPro" id="IPR028359">
    <property type="entry name" value="UDP_ManNAc/GlcNAc_DH"/>
</dbReference>
<dbReference type="InterPro" id="IPR014027">
    <property type="entry name" value="UDP-Glc/GDP-Man_DH_C"/>
</dbReference>
<dbReference type="InterPro" id="IPR017476">
    <property type="entry name" value="UDP-Glc/GDP-Man"/>
</dbReference>
<evidence type="ECO:0000256" key="3">
    <source>
        <dbReference type="ARBA" id="ARBA00023027"/>
    </source>
</evidence>
<dbReference type="Pfam" id="PF00984">
    <property type="entry name" value="UDPG_MGDP_dh"/>
    <property type="match status" value="1"/>
</dbReference>
<feature type="domain" description="UDP-glucose/GDP-mannose dehydrogenase C-terminal" evidence="5">
    <location>
        <begin position="329"/>
        <end position="427"/>
    </location>
</feature>
<evidence type="ECO:0000313" key="6">
    <source>
        <dbReference type="EMBL" id="AYD47991.1"/>
    </source>
</evidence>
<evidence type="ECO:0000256" key="4">
    <source>
        <dbReference type="PIRNR" id="PIRNR000124"/>
    </source>
</evidence>
<keyword evidence="3" id="KW-0520">NAD</keyword>
<evidence type="ECO:0000259" key="5">
    <source>
        <dbReference type="SMART" id="SM00984"/>
    </source>
</evidence>
<evidence type="ECO:0000256" key="2">
    <source>
        <dbReference type="ARBA" id="ARBA00023002"/>
    </source>
</evidence>
<dbReference type="RefSeq" id="WP_119987989.1">
    <property type="nucleotide sequence ID" value="NZ_CP032489.1"/>
</dbReference>
<dbReference type="PIRSF" id="PIRSF000124">
    <property type="entry name" value="UDPglc_GDPman_dh"/>
    <property type="match status" value="1"/>
</dbReference>
<dbReference type="Pfam" id="PF03720">
    <property type="entry name" value="UDPG_MGDP_dh_C"/>
    <property type="match status" value="1"/>
</dbReference>
<accession>A0A386HRD0</accession>
<dbReference type="SMART" id="SM00984">
    <property type="entry name" value="UDPG_MGDP_dh_C"/>
    <property type="match status" value="1"/>
</dbReference>
<dbReference type="KEGG" id="ark:D6B99_10555"/>
<keyword evidence="7" id="KW-1185">Reference proteome</keyword>
<dbReference type="Gene3D" id="3.40.50.720">
    <property type="entry name" value="NAD(P)-binding Rossmann-like Domain"/>
    <property type="match status" value="2"/>
</dbReference>
<protein>
    <submittedName>
        <fullName evidence="6">Nucleotide sugar dehydrogenase</fullName>
    </submittedName>
</protein>
<dbReference type="InterPro" id="IPR014026">
    <property type="entry name" value="UDP-Glc/GDP-Man_DH_dimer"/>
</dbReference>
<dbReference type="InterPro" id="IPR001732">
    <property type="entry name" value="UDP-Glc/GDP-Man_DH_N"/>
</dbReference>
<dbReference type="Pfam" id="PF03721">
    <property type="entry name" value="UDPG_MGDP_dh_N"/>
    <property type="match status" value="1"/>
</dbReference>
<proteinExistence type="inferred from homology"/>
<dbReference type="GO" id="GO:0000271">
    <property type="term" value="P:polysaccharide biosynthetic process"/>
    <property type="evidence" value="ECO:0007669"/>
    <property type="project" value="InterPro"/>
</dbReference>
<dbReference type="PIRSF" id="PIRSF500136">
    <property type="entry name" value="UDP_ManNAc_DH"/>
    <property type="match status" value="1"/>
</dbReference>
<dbReference type="NCBIfam" id="TIGR03026">
    <property type="entry name" value="NDP-sugDHase"/>
    <property type="match status" value="1"/>
</dbReference>
<evidence type="ECO:0000313" key="7">
    <source>
        <dbReference type="Proteomes" id="UP000266118"/>
    </source>
</evidence>
<dbReference type="PANTHER" id="PTHR43491:SF2">
    <property type="entry name" value="UDP-N-ACETYL-D-MANNOSAMINE DEHYDROGENASE"/>
    <property type="match status" value="1"/>
</dbReference>
<dbReference type="InterPro" id="IPR036291">
    <property type="entry name" value="NAD(P)-bd_dom_sf"/>
</dbReference>
<comment type="similarity">
    <text evidence="1 4">Belongs to the UDP-glucose/GDP-mannose dehydrogenase family.</text>
</comment>
<dbReference type="Proteomes" id="UP000266118">
    <property type="component" value="Chromosome"/>
</dbReference>
<dbReference type="GO" id="GO:0016628">
    <property type="term" value="F:oxidoreductase activity, acting on the CH-CH group of donors, NAD or NADP as acceptor"/>
    <property type="evidence" value="ECO:0007669"/>
    <property type="project" value="InterPro"/>
</dbReference>
<gene>
    <name evidence="6" type="ORF">D6B99_10555</name>
</gene>
<dbReference type="OrthoDB" id="9803238at2"/>
<reference evidence="6 7" key="1">
    <citation type="submission" date="2018-09" db="EMBL/GenBank/DDBJ databases">
        <title>Arachidicoccus sp. nov., a bacterium isolated from soil.</title>
        <authorList>
            <person name="Weon H.-Y."/>
            <person name="Kwon S.-W."/>
            <person name="Lee S.A."/>
        </authorList>
    </citation>
    <scope>NUCLEOTIDE SEQUENCE [LARGE SCALE GENOMIC DNA]</scope>
    <source>
        <strain evidence="6 7">KIS59-12</strain>
    </source>
</reference>
<sequence>MPTPQNKKIAIIGLGYVGLPLAIEFAAHFPVIGFDISKDRVEELNAGKDRTQEADLEKLNRHLQVAKNNDFASGLICSNDLEVLKTANIFIVTVPTPIDKYNSPDLTPLLKASEMLGKVIKQGDTIIYESTVYPGCTEEDCVPVLEKFSNLKFNRDFFVGYSPERINPGDKVHTLTSVKKVTSGSTPAIAEEVNNLYKTIITAGTHLAPSIKVAEASKAIENAQRDVNISFVNELALIFDRVGIDTNDVLDAAGTKYNFLKYKPGLVGGHCISVDPYYLAHKATQLGYHPQVILSGRRVNDMMAAFIAGKVVKLMIQKGHTAIKGAKALILGVTFKENCPDVRNTKVVDIYKELQQFGLEVDIYDPWADKSEVKHEYGVNIIASLENQTDYAALIIAVAHEEFKTINYREYKDKNAVIFDAKAFVDRNLVDGRL</sequence>
<organism evidence="6 7">
    <name type="scientific">Arachidicoccus soli</name>
    <dbReference type="NCBI Taxonomy" id="2341117"/>
    <lineage>
        <taxon>Bacteria</taxon>
        <taxon>Pseudomonadati</taxon>
        <taxon>Bacteroidota</taxon>
        <taxon>Chitinophagia</taxon>
        <taxon>Chitinophagales</taxon>
        <taxon>Chitinophagaceae</taxon>
        <taxon>Arachidicoccus</taxon>
    </lineage>
</organism>